<comment type="caution">
    <text evidence="15">The sequence shown here is derived from an EMBL/GenBank/DDBJ whole genome shotgun (WGS) entry which is preliminary data.</text>
</comment>
<keyword evidence="14" id="KW-1133">Transmembrane helix</keyword>
<evidence type="ECO:0000256" key="8">
    <source>
        <dbReference type="ARBA" id="ARBA00022741"/>
    </source>
</evidence>
<dbReference type="GO" id="GO:0009244">
    <property type="term" value="P:lipopolysaccharide core region biosynthetic process"/>
    <property type="evidence" value="ECO:0007669"/>
    <property type="project" value="TreeGrafter"/>
</dbReference>
<proteinExistence type="inferred from homology"/>
<evidence type="ECO:0000256" key="9">
    <source>
        <dbReference type="ARBA" id="ARBA00022777"/>
    </source>
</evidence>
<evidence type="ECO:0000313" key="15">
    <source>
        <dbReference type="EMBL" id="PPK76473.1"/>
    </source>
</evidence>
<comment type="function">
    <text evidence="1 13">Transfers the gamma-phosphate of ATP to the 4'-position of a tetraacyldisaccharide 1-phosphate intermediate (termed DS-1-P) to form tetraacyldisaccharide 1,4'-bis-phosphate (lipid IVA).</text>
</comment>
<evidence type="ECO:0000256" key="14">
    <source>
        <dbReference type="SAM" id="Phobius"/>
    </source>
</evidence>
<name>A0A2S6HGF2_9GAMM</name>
<accession>A0A2S6HGF2</accession>
<evidence type="ECO:0000256" key="4">
    <source>
        <dbReference type="ARBA" id="ARBA00016436"/>
    </source>
</evidence>
<dbReference type="Pfam" id="PF02606">
    <property type="entry name" value="LpxK"/>
    <property type="match status" value="1"/>
</dbReference>
<dbReference type="EC" id="2.7.1.130" evidence="3 13"/>
<dbReference type="GO" id="GO:0009029">
    <property type="term" value="F:lipid-A 4'-kinase activity"/>
    <property type="evidence" value="ECO:0007669"/>
    <property type="project" value="UniProtKB-UniRule"/>
</dbReference>
<evidence type="ECO:0000313" key="16">
    <source>
        <dbReference type="Proteomes" id="UP000240010"/>
    </source>
</evidence>
<feature type="binding site" evidence="13">
    <location>
        <begin position="62"/>
        <end position="69"/>
    </location>
    <ligand>
        <name>ATP</name>
        <dbReference type="ChEBI" id="CHEBI:30616"/>
    </ligand>
</feature>
<dbReference type="NCBIfam" id="TIGR00682">
    <property type="entry name" value="lpxK"/>
    <property type="match status" value="1"/>
</dbReference>
<keyword evidence="8 13" id="KW-0547">Nucleotide-binding</keyword>
<dbReference type="GO" id="GO:0009245">
    <property type="term" value="P:lipid A biosynthetic process"/>
    <property type="evidence" value="ECO:0007669"/>
    <property type="project" value="UniProtKB-UniRule"/>
</dbReference>
<evidence type="ECO:0000256" key="2">
    <source>
        <dbReference type="ARBA" id="ARBA00004870"/>
    </source>
</evidence>
<keyword evidence="6 13" id="KW-0441">Lipid A biosynthesis</keyword>
<keyword evidence="5 13" id="KW-0444">Lipid biosynthesis</keyword>
<dbReference type="Proteomes" id="UP000240010">
    <property type="component" value="Unassembled WGS sequence"/>
</dbReference>
<evidence type="ECO:0000256" key="10">
    <source>
        <dbReference type="ARBA" id="ARBA00022840"/>
    </source>
</evidence>
<evidence type="ECO:0000256" key="6">
    <source>
        <dbReference type="ARBA" id="ARBA00022556"/>
    </source>
</evidence>
<dbReference type="InterPro" id="IPR027417">
    <property type="entry name" value="P-loop_NTPase"/>
</dbReference>
<dbReference type="HAMAP" id="MF_00409">
    <property type="entry name" value="LpxK"/>
    <property type="match status" value="1"/>
</dbReference>
<dbReference type="EMBL" id="PTIZ01000003">
    <property type="protein sequence ID" value="PPK76473.1"/>
    <property type="molecule type" value="Genomic_DNA"/>
</dbReference>
<dbReference type="RefSeq" id="WP_104428190.1">
    <property type="nucleotide sequence ID" value="NZ_PTIZ01000003.1"/>
</dbReference>
<comment type="similarity">
    <text evidence="13">Belongs to the LpxK family.</text>
</comment>
<keyword evidence="11 13" id="KW-0443">Lipid metabolism</keyword>
<evidence type="ECO:0000256" key="1">
    <source>
        <dbReference type="ARBA" id="ARBA00002274"/>
    </source>
</evidence>
<keyword evidence="14" id="KW-0812">Transmembrane</keyword>
<comment type="pathway">
    <text evidence="2 13">Glycolipid biosynthesis; lipid IV(A) biosynthesis; lipid IV(A) from (3R)-3-hydroxytetradecanoyl-[acyl-carrier-protein] and UDP-N-acetyl-alpha-D-glucosamine: step 6/6.</text>
</comment>
<dbReference type="InterPro" id="IPR003758">
    <property type="entry name" value="LpxK"/>
</dbReference>
<evidence type="ECO:0000256" key="5">
    <source>
        <dbReference type="ARBA" id="ARBA00022516"/>
    </source>
</evidence>
<keyword evidence="9 13" id="KW-0418">Kinase</keyword>
<evidence type="ECO:0000256" key="12">
    <source>
        <dbReference type="ARBA" id="ARBA00029757"/>
    </source>
</evidence>
<protein>
    <recommendedName>
        <fullName evidence="4 13">Tetraacyldisaccharide 4'-kinase</fullName>
        <ecNumber evidence="3 13">2.7.1.130</ecNumber>
    </recommendedName>
    <alternativeName>
        <fullName evidence="12 13">Lipid A 4'-kinase</fullName>
    </alternativeName>
</protein>
<dbReference type="GO" id="GO:0005886">
    <property type="term" value="C:plasma membrane"/>
    <property type="evidence" value="ECO:0007669"/>
    <property type="project" value="TreeGrafter"/>
</dbReference>
<keyword evidence="7 13" id="KW-0808">Transferase</keyword>
<dbReference type="SUPFAM" id="SSF52540">
    <property type="entry name" value="P-loop containing nucleoside triphosphate hydrolases"/>
    <property type="match status" value="1"/>
</dbReference>
<organism evidence="15 16">
    <name type="scientific">Methylobacter tundripaludum</name>
    <dbReference type="NCBI Taxonomy" id="173365"/>
    <lineage>
        <taxon>Bacteria</taxon>
        <taxon>Pseudomonadati</taxon>
        <taxon>Pseudomonadota</taxon>
        <taxon>Gammaproteobacteria</taxon>
        <taxon>Methylococcales</taxon>
        <taxon>Methylococcaceae</taxon>
        <taxon>Methylobacter</taxon>
    </lineage>
</organism>
<keyword evidence="10 13" id="KW-0067">ATP-binding</keyword>
<evidence type="ECO:0000256" key="13">
    <source>
        <dbReference type="HAMAP-Rule" id="MF_00409"/>
    </source>
</evidence>
<dbReference type="GO" id="GO:0005524">
    <property type="term" value="F:ATP binding"/>
    <property type="evidence" value="ECO:0007669"/>
    <property type="project" value="UniProtKB-UniRule"/>
</dbReference>
<keyword evidence="14" id="KW-0472">Membrane</keyword>
<dbReference type="PANTHER" id="PTHR42724">
    <property type="entry name" value="TETRAACYLDISACCHARIDE 4'-KINASE"/>
    <property type="match status" value="1"/>
</dbReference>
<sequence>MKKNLSRWLVDIWYKDPFIGVFLMPLGFLFSDFVKFRKFLYRIGVLKKHTLPVPVIVIGNITVGGTGKTPLIIWLAELLESEGFKPGIISRGYGGQAEVWPQWVDAGSTAEQVGDEALLIAKQTGCPMAVSPIRADAARLLLEKSDCNVILSDDGLQHYALNRDIEIAVIDGERRFGNGYCLPAGPLREPIERLQSVDFIVVNGEKTEDNEFSMEITGDTAVNLVTGQQKPLREFNATGCHALAGIGNPDRFFKLLESAGLSCKTHSFPDHYKFQIDDISFPNSEPVLMTEKDAVKCMGFAGEQHWYIPVKAVPEEGFSEPLLVLLQEKSKTR</sequence>
<gene>
    <name evidence="13" type="primary">lpxK</name>
    <name evidence="15" type="ORF">B0F87_10380</name>
</gene>
<dbReference type="UniPathway" id="UPA00359">
    <property type="reaction ID" value="UER00482"/>
</dbReference>
<reference evidence="15 16" key="1">
    <citation type="submission" date="2018-02" db="EMBL/GenBank/DDBJ databases">
        <title>Subsurface microbial communities from deep shales in Ohio and West Virginia, USA.</title>
        <authorList>
            <person name="Wrighton K."/>
        </authorList>
    </citation>
    <scope>NUCLEOTIDE SEQUENCE [LARGE SCALE GENOMIC DNA]</scope>
    <source>
        <strain evidence="15 16">OWC-DMM</strain>
    </source>
</reference>
<evidence type="ECO:0000256" key="7">
    <source>
        <dbReference type="ARBA" id="ARBA00022679"/>
    </source>
</evidence>
<evidence type="ECO:0000256" key="11">
    <source>
        <dbReference type="ARBA" id="ARBA00023098"/>
    </source>
</evidence>
<feature type="transmembrane region" description="Helical" evidence="14">
    <location>
        <begin position="12"/>
        <end position="34"/>
    </location>
</feature>
<evidence type="ECO:0000256" key="3">
    <source>
        <dbReference type="ARBA" id="ARBA00012071"/>
    </source>
</evidence>
<dbReference type="AlphaFoldDB" id="A0A2S6HGF2"/>
<dbReference type="PANTHER" id="PTHR42724:SF1">
    <property type="entry name" value="TETRAACYLDISACCHARIDE 4'-KINASE, MITOCHONDRIAL-RELATED"/>
    <property type="match status" value="1"/>
</dbReference>
<comment type="catalytic activity">
    <reaction evidence="13">
        <text>a lipid A disaccharide + ATP = a lipid IVA + ADP + H(+)</text>
        <dbReference type="Rhea" id="RHEA:67840"/>
        <dbReference type="ChEBI" id="CHEBI:15378"/>
        <dbReference type="ChEBI" id="CHEBI:30616"/>
        <dbReference type="ChEBI" id="CHEBI:176343"/>
        <dbReference type="ChEBI" id="CHEBI:176425"/>
        <dbReference type="ChEBI" id="CHEBI:456216"/>
        <dbReference type="EC" id="2.7.1.130"/>
    </reaction>
</comment>